<name>A0ABQ0JWQ6_9BACT</name>
<protein>
    <submittedName>
        <fullName evidence="2">Uncharacterized protein</fullName>
    </submittedName>
</protein>
<gene>
    <name evidence="2" type="ORF">BROSI_A1662</name>
</gene>
<evidence type="ECO:0000256" key="1">
    <source>
        <dbReference type="SAM" id="Phobius"/>
    </source>
</evidence>
<evidence type="ECO:0000313" key="2">
    <source>
        <dbReference type="EMBL" id="GAN33145.1"/>
    </source>
</evidence>
<dbReference type="Proteomes" id="UP000032309">
    <property type="component" value="Unassembled WGS sequence"/>
</dbReference>
<dbReference type="RefSeq" id="WP_052563195.1">
    <property type="nucleotide sequence ID" value="NZ_BAFN01000001.1"/>
</dbReference>
<comment type="caution">
    <text evidence="2">The sequence shown here is derived from an EMBL/GenBank/DDBJ whole genome shotgun (WGS) entry which is preliminary data.</text>
</comment>
<evidence type="ECO:0000313" key="3">
    <source>
        <dbReference type="Proteomes" id="UP000032309"/>
    </source>
</evidence>
<keyword evidence="1" id="KW-0472">Membrane</keyword>
<proteinExistence type="predicted"/>
<accession>A0ABQ0JWQ6</accession>
<reference evidence="3" key="1">
    <citation type="journal article" date="2015" name="Genome Announc.">
        <title>Draft Genome Sequence of an Anaerobic Ammonium-Oxidizing Bacterium, "Candidatus Brocadia sinica".</title>
        <authorList>
            <person name="Oshiki M."/>
            <person name="Shinyako-Hata K."/>
            <person name="Satoh H."/>
            <person name="Okabe S."/>
        </authorList>
    </citation>
    <scope>NUCLEOTIDE SEQUENCE [LARGE SCALE GENOMIC DNA]</scope>
    <source>
        <strain evidence="3">JPN1</strain>
    </source>
</reference>
<organism evidence="2 3">
    <name type="scientific">Candidatus Brocadia sinica JPN1</name>
    <dbReference type="NCBI Taxonomy" id="1197129"/>
    <lineage>
        <taxon>Bacteria</taxon>
        <taxon>Pseudomonadati</taxon>
        <taxon>Planctomycetota</taxon>
        <taxon>Candidatus Brocadiia</taxon>
        <taxon>Candidatus Brocadiales</taxon>
        <taxon>Candidatus Brocadiaceae</taxon>
        <taxon>Candidatus Brocadia</taxon>
    </lineage>
</organism>
<keyword evidence="1" id="KW-1133">Transmembrane helix</keyword>
<keyword evidence="1" id="KW-0812">Transmembrane</keyword>
<dbReference type="EMBL" id="BAFN01000001">
    <property type="protein sequence ID" value="GAN33145.1"/>
    <property type="molecule type" value="Genomic_DNA"/>
</dbReference>
<sequence length="266" mass="29634">MNIKNFTFRHVEKFVLGITAGYLVYALLHIFIVLHLRAHETDTKLASLSNVIERKLKTSVPPALNKEREEAAQLESRFTTPPPATRLLHSHLFVKFTKGETISGITTKDLFKKPELQTLPYSACPTPGSIEFTLKGGTADLALIQVRKLHKDSWLTESFIVEGGKTIGGKKIIAREPVDFNTYCKLIKIIPSAQKALIFKKSALLRNEKGEFIGTSLAEEKHMISTSKIVFKDKKGESYDLWIGELANLGTETVTIYSSVNTASTN</sequence>
<keyword evidence="3" id="KW-1185">Reference proteome</keyword>
<feature type="transmembrane region" description="Helical" evidence="1">
    <location>
        <begin position="14"/>
        <end position="34"/>
    </location>
</feature>